<dbReference type="FunFam" id="2.60.40.10:FF:000370">
    <property type="entry name" value="CMRF35-like molecule 1"/>
    <property type="match status" value="1"/>
</dbReference>
<feature type="region of interest" description="Disordered" evidence="12">
    <location>
        <begin position="267"/>
        <end position="290"/>
    </location>
</feature>
<evidence type="ECO:0000256" key="13">
    <source>
        <dbReference type="SAM" id="Phobius"/>
    </source>
</evidence>
<keyword evidence="5" id="KW-0391">Immunity</keyword>
<protein>
    <submittedName>
        <fullName evidence="16">CMRF35-like molecule 1</fullName>
    </submittedName>
</protein>
<proteinExistence type="inferred from homology"/>
<evidence type="ECO:0000313" key="16">
    <source>
        <dbReference type="EMBL" id="KFO30532.1"/>
    </source>
</evidence>
<sequence>MYLLRFFPLLFWFSGFSAARNGITGPETVSGLERGSLTVQCHYSSAWETYPKWWCRGARWSSCKILIKTNGSEKKVKEERLSIRDHQKKHVFSVTMEDLRGGDADSYWCGIERIGTDLGVKVKVTIDPVTTEDTRSLLTLPNYHSNGRYSIVDLKVLLPIIFAVLLLLLAAASLLAWGMVKRQKKDRVTPSLCSHLQPLEGDLCYANLSLHQPGTSSSSSWPKASTKSSSAQATQQEVEYVTMAPFPREEISYASLCLDPLDQEPVYSNTGHTPSRACEESAEYTSIRRS</sequence>
<dbReference type="InterPro" id="IPR013106">
    <property type="entry name" value="Ig_V-set"/>
</dbReference>
<evidence type="ECO:0000256" key="7">
    <source>
        <dbReference type="ARBA" id="ARBA00023136"/>
    </source>
</evidence>
<dbReference type="Proteomes" id="UP000028990">
    <property type="component" value="Unassembled WGS sequence"/>
</dbReference>
<dbReference type="CDD" id="cd05716">
    <property type="entry name" value="IgV_pIgR_like"/>
    <property type="match status" value="1"/>
</dbReference>
<accession>A0A091DHF4</accession>
<keyword evidence="17" id="KW-1185">Reference proteome</keyword>
<gene>
    <name evidence="16" type="ORF">H920_08052</name>
</gene>
<keyword evidence="8" id="KW-1015">Disulfide bond</keyword>
<evidence type="ECO:0000256" key="12">
    <source>
        <dbReference type="SAM" id="MobiDB-lite"/>
    </source>
</evidence>
<keyword evidence="2" id="KW-1003">Cell membrane</keyword>
<comment type="subcellular location">
    <subcellularLocation>
        <location evidence="1">Cell membrane</location>
        <topology evidence="1">Single-pass type I membrane protein</topology>
    </subcellularLocation>
</comment>
<keyword evidence="9" id="KW-0675">Receptor</keyword>
<evidence type="ECO:0000313" key="17">
    <source>
        <dbReference type="Proteomes" id="UP000028990"/>
    </source>
</evidence>
<dbReference type="InterPro" id="IPR003599">
    <property type="entry name" value="Ig_sub"/>
</dbReference>
<evidence type="ECO:0000259" key="15">
    <source>
        <dbReference type="SMART" id="SM00409"/>
    </source>
</evidence>
<feature type="transmembrane region" description="Helical" evidence="13">
    <location>
        <begin position="156"/>
        <end position="177"/>
    </location>
</feature>
<feature type="chain" id="PRO_5001873141" evidence="14">
    <location>
        <begin position="20"/>
        <end position="290"/>
    </location>
</feature>
<dbReference type="STRING" id="885580.ENSFDAP00000006903"/>
<evidence type="ECO:0000256" key="4">
    <source>
        <dbReference type="ARBA" id="ARBA00022729"/>
    </source>
</evidence>
<dbReference type="GO" id="GO:0005886">
    <property type="term" value="C:plasma membrane"/>
    <property type="evidence" value="ECO:0007669"/>
    <property type="project" value="UniProtKB-SubCell"/>
</dbReference>
<dbReference type="PANTHER" id="PTHR11860:SF101">
    <property type="entry name" value="CMRF35-LIKE MOLECULE 1"/>
    <property type="match status" value="1"/>
</dbReference>
<evidence type="ECO:0000256" key="3">
    <source>
        <dbReference type="ARBA" id="ARBA00022692"/>
    </source>
</evidence>
<dbReference type="InterPro" id="IPR050671">
    <property type="entry name" value="CD300_family_receptors"/>
</dbReference>
<evidence type="ECO:0000256" key="8">
    <source>
        <dbReference type="ARBA" id="ARBA00023157"/>
    </source>
</evidence>
<evidence type="ECO:0000256" key="10">
    <source>
        <dbReference type="ARBA" id="ARBA00023319"/>
    </source>
</evidence>
<evidence type="ECO:0000256" key="5">
    <source>
        <dbReference type="ARBA" id="ARBA00022859"/>
    </source>
</evidence>
<dbReference type="AlphaFoldDB" id="A0A091DHF4"/>
<evidence type="ECO:0000256" key="1">
    <source>
        <dbReference type="ARBA" id="ARBA00004251"/>
    </source>
</evidence>
<feature type="compositionally biased region" description="Low complexity" evidence="12">
    <location>
        <begin position="215"/>
        <end position="234"/>
    </location>
</feature>
<dbReference type="Pfam" id="PF07686">
    <property type="entry name" value="V-set"/>
    <property type="match status" value="1"/>
</dbReference>
<keyword evidence="6 13" id="KW-1133">Transmembrane helix</keyword>
<keyword evidence="7 13" id="KW-0472">Membrane</keyword>
<dbReference type="EMBL" id="KN122402">
    <property type="protein sequence ID" value="KFO30532.1"/>
    <property type="molecule type" value="Genomic_DNA"/>
</dbReference>
<dbReference type="InterPro" id="IPR036179">
    <property type="entry name" value="Ig-like_dom_sf"/>
</dbReference>
<evidence type="ECO:0000256" key="9">
    <source>
        <dbReference type="ARBA" id="ARBA00023170"/>
    </source>
</evidence>
<keyword evidence="3 13" id="KW-0812">Transmembrane</keyword>
<keyword evidence="10" id="KW-0393">Immunoglobulin domain</keyword>
<keyword evidence="4 14" id="KW-0732">Signal</keyword>
<dbReference type="PANTHER" id="PTHR11860">
    <property type="entry name" value="POLYMERIC-IMMUNOGLOBULIN RECEPTOR"/>
    <property type="match status" value="1"/>
</dbReference>
<dbReference type="Gene3D" id="2.60.40.10">
    <property type="entry name" value="Immunoglobulins"/>
    <property type="match status" value="1"/>
</dbReference>
<evidence type="ECO:0000256" key="2">
    <source>
        <dbReference type="ARBA" id="ARBA00022475"/>
    </source>
</evidence>
<dbReference type="GO" id="GO:0004888">
    <property type="term" value="F:transmembrane signaling receptor activity"/>
    <property type="evidence" value="ECO:0007669"/>
    <property type="project" value="TreeGrafter"/>
</dbReference>
<evidence type="ECO:0000256" key="14">
    <source>
        <dbReference type="SAM" id="SignalP"/>
    </source>
</evidence>
<dbReference type="SUPFAM" id="SSF48726">
    <property type="entry name" value="Immunoglobulin"/>
    <property type="match status" value="1"/>
</dbReference>
<feature type="region of interest" description="Disordered" evidence="12">
    <location>
        <begin position="214"/>
        <end position="234"/>
    </location>
</feature>
<dbReference type="SMART" id="SM00409">
    <property type="entry name" value="IG"/>
    <property type="match status" value="1"/>
</dbReference>
<feature type="signal peptide" evidence="14">
    <location>
        <begin position="1"/>
        <end position="19"/>
    </location>
</feature>
<evidence type="ECO:0000256" key="11">
    <source>
        <dbReference type="ARBA" id="ARBA00043958"/>
    </source>
</evidence>
<dbReference type="InterPro" id="IPR013783">
    <property type="entry name" value="Ig-like_fold"/>
</dbReference>
<evidence type="ECO:0000256" key="6">
    <source>
        <dbReference type="ARBA" id="ARBA00022989"/>
    </source>
</evidence>
<name>A0A091DHF4_FUKDA</name>
<dbReference type="GO" id="GO:0002376">
    <property type="term" value="P:immune system process"/>
    <property type="evidence" value="ECO:0007669"/>
    <property type="project" value="UniProtKB-KW"/>
</dbReference>
<organism evidence="16 17">
    <name type="scientific">Fukomys damarensis</name>
    <name type="common">Damaraland mole rat</name>
    <name type="synonym">Cryptomys damarensis</name>
    <dbReference type="NCBI Taxonomy" id="885580"/>
    <lineage>
        <taxon>Eukaryota</taxon>
        <taxon>Metazoa</taxon>
        <taxon>Chordata</taxon>
        <taxon>Craniata</taxon>
        <taxon>Vertebrata</taxon>
        <taxon>Euteleostomi</taxon>
        <taxon>Mammalia</taxon>
        <taxon>Eutheria</taxon>
        <taxon>Euarchontoglires</taxon>
        <taxon>Glires</taxon>
        <taxon>Rodentia</taxon>
        <taxon>Hystricomorpha</taxon>
        <taxon>Bathyergidae</taxon>
        <taxon>Fukomys</taxon>
    </lineage>
</organism>
<feature type="domain" description="Immunoglobulin" evidence="15">
    <location>
        <begin position="26"/>
        <end position="125"/>
    </location>
</feature>
<comment type="similarity">
    <text evidence="11">Belongs to the CD300 family.</text>
</comment>
<dbReference type="Pfam" id="PF15330">
    <property type="entry name" value="SIT"/>
    <property type="match status" value="1"/>
</dbReference>
<reference evidence="16 17" key="1">
    <citation type="submission" date="2013-11" db="EMBL/GenBank/DDBJ databases">
        <title>The Damaraland mole rat (Fukomys damarensis) genome and evolution of African mole rats.</title>
        <authorList>
            <person name="Gladyshev V.N."/>
            <person name="Fang X."/>
        </authorList>
    </citation>
    <scope>NUCLEOTIDE SEQUENCE [LARGE SCALE GENOMIC DNA]</scope>
    <source>
        <tissue evidence="16">Liver</tissue>
    </source>
</reference>